<feature type="transmembrane region" description="Helical" evidence="6">
    <location>
        <begin position="161"/>
        <end position="186"/>
    </location>
</feature>
<feature type="domain" description="TLC" evidence="7">
    <location>
        <begin position="34"/>
        <end position="221"/>
    </location>
</feature>
<name>A0AAU9IPD0_9CILI</name>
<dbReference type="InterPro" id="IPR042512">
    <property type="entry name" value="TLCD5"/>
</dbReference>
<keyword evidence="9" id="KW-1185">Reference proteome</keyword>
<keyword evidence="3 6" id="KW-1133">Transmembrane helix</keyword>
<keyword evidence="2 5" id="KW-0812">Transmembrane</keyword>
<evidence type="ECO:0000256" key="2">
    <source>
        <dbReference type="ARBA" id="ARBA00022692"/>
    </source>
</evidence>
<dbReference type="PANTHER" id="PTHR31898">
    <property type="entry name" value="TRANSMEMBRANE PROTEIN 136"/>
    <property type="match status" value="1"/>
</dbReference>
<dbReference type="SMART" id="SM00724">
    <property type="entry name" value="TLC"/>
    <property type="match status" value="1"/>
</dbReference>
<evidence type="ECO:0000313" key="8">
    <source>
        <dbReference type="EMBL" id="CAG9315343.1"/>
    </source>
</evidence>
<comment type="subcellular location">
    <subcellularLocation>
        <location evidence="1">Membrane</location>
        <topology evidence="1">Multi-pass membrane protein</topology>
    </subcellularLocation>
</comment>
<dbReference type="Proteomes" id="UP001162131">
    <property type="component" value="Unassembled WGS sequence"/>
</dbReference>
<dbReference type="GO" id="GO:0016020">
    <property type="term" value="C:membrane"/>
    <property type="evidence" value="ECO:0007669"/>
    <property type="project" value="UniProtKB-SubCell"/>
</dbReference>
<feature type="transmembrane region" description="Helical" evidence="6">
    <location>
        <begin position="71"/>
        <end position="89"/>
    </location>
</feature>
<dbReference type="PROSITE" id="PS51257">
    <property type="entry name" value="PROKAR_LIPOPROTEIN"/>
    <property type="match status" value="1"/>
</dbReference>
<gene>
    <name evidence="8" type="ORF">BSTOLATCC_MIC13116</name>
</gene>
<protein>
    <recommendedName>
        <fullName evidence="7">TLC domain-containing protein</fullName>
    </recommendedName>
</protein>
<evidence type="ECO:0000256" key="6">
    <source>
        <dbReference type="SAM" id="Phobius"/>
    </source>
</evidence>
<reference evidence="8" key="1">
    <citation type="submission" date="2021-09" db="EMBL/GenBank/DDBJ databases">
        <authorList>
            <consortium name="AG Swart"/>
            <person name="Singh M."/>
            <person name="Singh A."/>
            <person name="Seah K."/>
            <person name="Emmerich C."/>
        </authorList>
    </citation>
    <scope>NUCLEOTIDE SEQUENCE</scope>
    <source>
        <strain evidence="8">ATCC30299</strain>
    </source>
</reference>
<comment type="caution">
    <text evidence="8">The sequence shown here is derived from an EMBL/GenBank/DDBJ whole genome shotgun (WGS) entry which is preliminary data.</text>
</comment>
<accession>A0AAU9IPD0</accession>
<feature type="transmembrane region" description="Helical" evidence="6">
    <location>
        <begin position="45"/>
        <end position="62"/>
    </location>
</feature>
<dbReference type="AlphaFoldDB" id="A0AAU9IPD0"/>
<evidence type="ECO:0000259" key="7">
    <source>
        <dbReference type="PROSITE" id="PS50922"/>
    </source>
</evidence>
<evidence type="ECO:0000256" key="5">
    <source>
        <dbReference type="PROSITE-ProRule" id="PRU00205"/>
    </source>
</evidence>
<feature type="transmembrane region" description="Helical" evidence="6">
    <location>
        <begin position="244"/>
        <end position="264"/>
    </location>
</feature>
<dbReference type="PROSITE" id="PS50922">
    <property type="entry name" value="TLC"/>
    <property type="match status" value="1"/>
</dbReference>
<sequence length="279" mass="31647">MDRYIPVAAGAVFYSCLSAVLSFLIKPPEYLPQKEKRDFIGQHVSIVHSLNAILFSFAIYFYDGGLHYNDVTTITQAIALGHTVGYMVYDMLYSEIFSLFDWPMRIHHLAVLIGGNILMAATYGGSPSLICIIITEMSNPFNLSRSILKARHMEETKIYKVVELAFALIFLVNRCLFGSLVIYNAWASNIGFLVKTTMSIVHGVGIFWSYVILSMISKKFRNNKGLAVKILSTITMVIKRNRPAFVLFIMMFSFIMPYFMTSILKTGFVNIRYGNFIII</sequence>
<evidence type="ECO:0000256" key="4">
    <source>
        <dbReference type="ARBA" id="ARBA00023136"/>
    </source>
</evidence>
<feature type="transmembrane region" description="Helical" evidence="6">
    <location>
        <begin position="109"/>
        <end position="135"/>
    </location>
</feature>
<keyword evidence="4 5" id="KW-0472">Membrane</keyword>
<evidence type="ECO:0000256" key="1">
    <source>
        <dbReference type="ARBA" id="ARBA00004141"/>
    </source>
</evidence>
<evidence type="ECO:0000313" key="9">
    <source>
        <dbReference type="Proteomes" id="UP001162131"/>
    </source>
</evidence>
<evidence type="ECO:0000256" key="3">
    <source>
        <dbReference type="ARBA" id="ARBA00022989"/>
    </source>
</evidence>
<dbReference type="InterPro" id="IPR006634">
    <property type="entry name" value="TLC-dom"/>
</dbReference>
<organism evidence="8 9">
    <name type="scientific">Blepharisma stoltei</name>
    <dbReference type="NCBI Taxonomy" id="1481888"/>
    <lineage>
        <taxon>Eukaryota</taxon>
        <taxon>Sar</taxon>
        <taxon>Alveolata</taxon>
        <taxon>Ciliophora</taxon>
        <taxon>Postciliodesmatophora</taxon>
        <taxon>Heterotrichea</taxon>
        <taxon>Heterotrichida</taxon>
        <taxon>Blepharismidae</taxon>
        <taxon>Blepharisma</taxon>
    </lineage>
</organism>
<feature type="transmembrane region" description="Helical" evidence="6">
    <location>
        <begin position="192"/>
        <end position="213"/>
    </location>
</feature>
<feature type="transmembrane region" description="Helical" evidence="6">
    <location>
        <begin position="7"/>
        <end position="25"/>
    </location>
</feature>
<dbReference type="EMBL" id="CAJZBQ010000013">
    <property type="protein sequence ID" value="CAG9315343.1"/>
    <property type="molecule type" value="Genomic_DNA"/>
</dbReference>
<proteinExistence type="predicted"/>
<dbReference type="PANTHER" id="PTHR31898:SF1">
    <property type="entry name" value="TLC DOMAIN-CONTAINING PROTEIN 5"/>
    <property type="match status" value="1"/>
</dbReference>